<proteinExistence type="predicted"/>
<accession>A0A2L0EJZ6</accession>
<dbReference type="InterPro" id="IPR050177">
    <property type="entry name" value="Lipid_A_modif_metabolic_enz"/>
</dbReference>
<dbReference type="AlphaFoldDB" id="A0A2L0EJZ6"/>
<dbReference type="EMBL" id="CP012673">
    <property type="protein sequence ID" value="AUX39620.1"/>
    <property type="molecule type" value="Genomic_DNA"/>
</dbReference>
<dbReference type="Proteomes" id="UP000238348">
    <property type="component" value="Chromosome"/>
</dbReference>
<dbReference type="Gene3D" id="3.40.50.720">
    <property type="entry name" value="NAD(P)-binding Rossmann-like Domain"/>
    <property type="match status" value="1"/>
</dbReference>
<evidence type="ECO:0000256" key="1">
    <source>
        <dbReference type="SAM" id="MobiDB-lite"/>
    </source>
</evidence>
<feature type="domain" description="NAD-dependent epimerase/dehydratase" evidence="2">
    <location>
        <begin position="3"/>
        <end position="211"/>
    </location>
</feature>
<reference evidence="3 4" key="1">
    <citation type="submission" date="2015-09" db="EMBL/GenBank/DDBJ databases">
        <title>Sorangium comparison.</title>
        <authorList>
            <person name="Zaburannyi N."/>
            <person name="Bunk B."/>
            <person name="Overmann J."/>
            <person name="Mueller R."/>
        </authorList>
    </citation>
    <scope>NUCLEOTIDE SEQUENCE [LARGE SCALE GENOMIC DNA]</scope>
    <source>
        <strain evidence="3 4">So ce26</strain>
    </source>
</reference>
<sequence>MRILVTGSAGHLGEALVRTLRDTSHEVVGLDIVASPFTERVGSIVDRAHVRRCMEGVDAVLHTATLHKPHVATHSRQAFVDTNVTGTLNLLEEATSARVRCFVFTSTTSAFGVALTPPAGAPAAWVTEDVAPVPKNIYGVTKTAAEDLCALFHRIRGLPCLVLRTARFFPEEDDSKATREAYDDGNVKANEYLHRRVDLEDVVSAHLLAIERAPSLGFGRYILSATTPFSPEDLPDLRANAPLVVRRRFPDYEAEYTRRGWKMFPSIDRVYVNERARKELGWRPRYDFRYVLDRLIAGEDPRSPLARAVGSKGYHDRKFAEGPFPVE</sequence>
<dbReference type="PANTHER" id="PTHR43245:SF54">
    <property type="entry name" value="BLL0593 PROTEIN"/>
    <property type="match status" value="1"/>
</dbReference>
<gene>
    <name evidence="3" type="ORF">SOCE26_010140</name>
</gene>
<dbReference type="OrthoDB" id="9801056at2"/>
<dbReference type="Pfam" id="PF01370">
    <property type="entry name" value="Epimerase"/>
    <property type="match status" value="1"/>
</dbReference>
<evidence type="ECO:0000259" key="2">
    <source>
        <dbReference type="Pfam" id="PF01370"/>
    </source>
</evidence>
<dbReference type="PANTHER" id="PTHR43245">
    <property type="entry name" value="BIFUNCTIONAL POLYMYXIN RESISTANCE PROTEIN ARNA"/>
    <property type="match status" value="1"/>
</dbReference>
<dbReference type="RefSeq" id="WP_104977560.1">
    <property type="nucleotide sequence ID" value="NZ_CP012673.1"/>
</dbReference>
<protein>
    <submittedName>
        <fullName evidence="3">NAD-dependent epimerase</fullName>
    </submittedName>
</protein>
<organism evidence="3 4">
    <name type="scientific">Sorangium cellulosum</name>
    <name type="common">Polyangium cellulosum</name>
    <dbReference type="NCBI Taxonomy" id="56"/>
    <lineage>
        <taxon>Bacteria</taxon>
        <taxon>Pseudomonadati</taxon>
        <taxon>Myxococcota</taxon>
        <taxon>Polyangia</taxon>
        <taxon>Polyangiales</taxon>
        <taxon>Polyangiaceae</taxon>
        <taxon>Sorangium</taxon>
    </lineage>
</organism>
<dbReference type="InterPro" id="IPR001509">
    <property type="entry name" value="Epimerase_deHydtase"/>
</dbReference>
<feature type="region of interest" description="Disordered" evidence="1">
    <location>
        <begin position="308"/>
        <end position="327"/>
    </location>
</feature>
<name>A0A2L0EJZ6_SORCE</name>
<dbReference type="InterPro" id="IPR036291">
    <property type="entry name" value="NAD(P)-bd_dom_sf"/>
</dbReference>
<dbReference type="SUPFAM" id="SSF51735">
    <property type="entry name" value="NAD(P)-binding Rossmann-fold domains"/>
    <property type="match status" value="1"/>
</dbReference>
<evidence type="ECO:0000313" key="4">
    <source>
        <dbReference type="Proteomes" id="UP000238348"/>
    </source>
</evidence>
<evidence type="ECO:0000313" key="3">
    <source>
        <dbReference type="EMBL" id="AUX39620.1"/>
    </source>
</evidence>